<accession>A0A0M0KFN0</accession>
<dbReference type="EMBL" id="LILD01000001">
    <property type="protein sequence ID" value="KOO37621.1"/>
    <property type="molecule type" value="Genomic_DNA"/>
</dbReference>
<feature type="compositionally biased region" description="Basic and acidic residues" evidence="1">
    <location>
        <begin position="274"/>
        <end position="284"/>
    </location>
</feature>
<feature type="compositionally biased region" description="Acidic residues" evidence="1">
    <location>
        <begin position="235"/>
        <end position="253"/>
    </location>
</feature>
<proteinExistence type="predicted"/>
<gene>
    <name evidence="4" type="ORF">AMD02_01245</name>
</gene>
<feature type="compositionally biased region" description="Acidic residues" evidence="1">
    <location>
        <begin position="261"/>
        <end position="273"/>
    </location>
</feature>
<evidence type="ECO:0000313" key="4">
    <source>
        <dbReference type="EMBL" id="KOO37621.1"/>
    </source>
</evidence>
<dbReference type="InterPro" id="IPR011055">
    <property type="entry name" value="Dup_hybrid_motif"/>
</dbReference>
<dbReference type="RefSeq" id="WP_053430169.1">
    <property type="nucleotide sequence ID" value="NZ_CP040441.1"/>
</dbReference>
<dbReference type="Gene3D" id="2.70.70.10">
    <property type="entry name" value="Glucose Permease (Domain IIA)"/>
    <property type="match status" value="1"/>
</dbReference>
<name>A0A0M0KFN0_ALKHA</name>
<dbReference type="InterPro" id="IPR050570">
    <property type="entry name" value="Cell_wall_metabolism_enzyme"/>
</dbReference>
<dbReference type="CDD" id="cd12797">
    <property type="entry name" value="M23_peptidase"/>
    <property type="match status" value="1"/>
</dbReference>
<dbReference type="InterPro" id="IPR016047">
    <property type="entry name" value="M23ase_b-sheet_dom"/>
</dbReference>
<dbReference type="AlphaFoldDB" id="A0A0M0KFN0"/>
<dbReference type="Pfam" id="PF01551">
    <property type="entry name" value="Peptidase_M23"/>
    <property type="match status" value="1"/>
</dbReference>
<organism evidence="4">
    <name type="scientific">Halalkalibacterium halodurans</name>
    <name type="common">Bacillus halodurans</name>
    <dbReference type="NCBI Taxonomy" id="86665"/>
    <lineage>
        <taxon>Bacteria</taxon>
        <taxon>Bacillati</taxon>
        <taxon>Bacillota</taxon>
        <taxon>Bacilli</taxon>
        <taxon>Bacillales</taxon>
        <taxon>Bacillaceae</taxon>
        <taxon>Halalkalibacterium (ex Joshi et al. 2022)</taxon>
    </lineage>
</organism>
<protein>
    <submittedName>
        <fullName evidence="4">Stage II sporulation protein</fullName>
    </submittedName>
</protein>
<dbReference type="GO" id="GO:0004222">
    <property type="term" value="F:metalloendopeptidase activity"/>
    <property type="evidence" value="ECO:0007669"/>
    <property type="project" value="TreeGrafter"/>
</dbReference>
<keyword evidence="2" id="KW-1133">Transmembrane helix</keyword>
<evidence type="ECO:0000256" key="2">
    <source>
        <dbReference type="SAM" id="Phobius"/>
    </source>
</evidence>
<keyword evidence="2" id="KW-0812">Transmembrane</keyword>
<evidence type="ECO:0000256" key="1">
    <source>
        <dbReference type="SAM" id="MobiDB-lite"/>
    </source>
</evidence>
<dbReference type="PANTHER" id="PTHR21666">
    <property type="entry name" value="PEPTIDASE-RELATED"/>
    <property type="match status" value="1"/>
</dbReference>
<evidence type="ECO:0000259" key="3">
    <source>
        <dbReference type="Pfam" id="PF01551"/>
    </source>
</evidence>
<sequence>MKDENKQSSKKEETFNLQRFLKKRWALPAIYLAVAALLLSAFFFMQSQNGQIANPDDPIDVEENPNGPTGMHGEDAVPVTTDGEVVKLPISDENEVEIVGTFYDVNGTAEEQQAALVYYNNYYYQNKGIDLAKDGEESFDVTAALSGTVVKAEQDSLLGYVVEVDHDNGIVTHYHSLGELNVEQGDTVRQGDILGSAGRNLYNENAGVHVHFEIRKDGIAINPEDALQQPVSFLEDLEGASEEATEGEDEKESEDARDGEGEGEDESDREEQNDDVKEDTNEDA</sequence>
<dbReference type="PATRIC" id="fig|136160.3.peg.440"/>
<dbReference type="GeneID" id="87599294"/>
<feature type="region of interest" description="Disordered" evidence="1">
    <location>
        <begin position="233"/>
        <end position="284"/>
    </location>
</feature>
<dbReference type="SUPFAM" id="SSF51261">
    <property type="entry name" value="Duplicated hybrid motif"/>
    <property type="match status" value="1"/>
</dbReference>
<dbReference type="PANTHER" id="PTHR21666:SF291">
    <property type="entry name" value="STAGE II SPORULATION PROTEIN Q"/>
    <property type="match status" value="1"/>
</dbReference>
<feature type="domain" description="M23ase beta-sheet core" evidence="3">
    <location>
        <begin position="125"/>
        <end position="223"/>
    </location>
</feature>
<keyword evidence="2" id="KW-0472">Membrane</keyword>
<comment type="caution">
    <text evidence="4">The sequence shown here is derived from an EMBL/GenBank/DDBJ whole genome shotgun (WGS) entry which is preliminary data.</text>
</comment>
<feature type="region of interest" description="Disordered" evidence="1">
    <location>
        <begin position="53"/>
        <end position="77"/>
    </location>
</feature>
<reference evidence="4" key="1">
    <citation type="submission" date="2015-08" db="EMBL/GenBank/DDBJ databases">
        <title>Complete DNA Sequence of Pseudomonas syringae pv. actinidiae, the Causal Agent of Kiwifruit Canker Disease.</title>
        <authorList>
            <person name="Rikkerink E.H.A."/>
            <person name="Fineran P.C."/>
        </authorList>
    </citation>
    <scope>NUCLEOTIDE SEQUENCE</scope>
    <source>
        <strain evidence="4">DSM 13666</strain>
    </source>
</reference>
<feature type="transmembrane region" description="Helical" evidence="2">
    <location>
        <begin position="25"/>
        <end position="45"/>
    </location>
</feature>